<feature type="signal peptide" evidence="8">
    <location>
        <begin position="1"/>
        <end position="25"/>
    </location>
</feature>
<keyword evidence="4" id="KW-1003">Cell membrane</keyword>
<accession>A0A7W6HBZ7</accession>
<protein>
    <recommendedName>
        <fullName evidence="3">Lectin-like protein BA14k</fullName>
    </recommendedName>
</protein>
<feature type="region of interest" description="Disordered" evidence="7">
    <location>
        <begin position="29"/>
        <end position="52"/>
    </location>
</feature>
<gene>
    <name evidence="9" type="ORF">GGR03_001426</name>
</gene>
<evidence type="ECO:0000256" key="2">
    <source>
        <dbReference type="ARBA" id="ARBA00010270"/>
    </source>
</evidence>
<feature type="chain" id="PRO_5031146450" description="Lectin-like protein BA14k" evidence="8">
    <location>
        <begin position="26"/>
        <end position="262"/>
    </location>
</feature>
<organism evidence="9 10">
    <name type="scientific">Aurantimonas endophytica</name>
    <dbReference type="NCBI Taxonomy" id="1522175"/>
    <lineage>
        <taxon>Bacteria</taxon>
        <taxon>Pseudomonadati</taxon>
        <taxon>Pseudomonadota</taxon>
        <taxon>Alphaproteobacteria</taxon>
        <taxon>Hyphomicrobiales</taxon>
        <taxon>Aurantimonadaceae</taxon>
        <taxon>Aurantimonas</taxon>
    </lineage>
</organism>
<dbReference type="Proteomes" id="UP000588647">
    <property type="component" value="Unassembled WGS sequence"/>
</dbReference>
<evidence type="ECO:0000256" key="7">
    <source>
        <dbReference type="SAM" id="MobiDB-lite"/>
    </source>
</evidence>
<dbReference type="InterPro" id="IPR012413">
    <property type="entry name" value="BA14K"/>
</dbReference>
<sequence length="262" mass="28969">MFRSRCLLAGGALMFLALLNGRAMSEDRFPEAQDSYDVSRERDVDRSRRGDGRFVPPAPLFDQFGDDDDFLDGGGGISTDPDVYFTDEREEFLEDGGGISGPDRKLRTLKFRRPARDRGWHDPLPARFTHRTSGSFTVVYSDLGDRRHLPTLPVSLDFGPVGLAEGPKVIDVASESLDRRPIPASGIEVIHAGGAKIIRIAQDYDRTATGAIGRSADEPSEVLEPWSPGWLSWCSRAYSSFDPDFGTYRGNDGRSRFCTGDD</sequence>
<comment type="caution">
    <text evidence="9">The sequence shown here is derived from an EMBL/GenBank/DDBJ whole genome shotgun (WGS) entry which is preliminary data.</text>
</comment>
<proteinExistence type="inferred from homology"/>
<dbReference type="GO" id="GO:0016020">
    <property type="term" value="C:membrane"/>
    <property type="evidence" value="ECO:0007669"/>
    <property type="project" value="UniProtKB-SubCell"/>
</dbReference>
<comment type="similarity">
    <text evidence="2">Belongs to the BA14k family.</text>
</comment>
<keyword evidence="8" id="KW-0732">Signal</keyword>
<evidence type="ECO:0000313" key="9">
    <source>
        <dbReference type="EMBL" id="MBB4002379.1"/>
    </source>
</evidence>
<evidence type="ECO:0000313" key="10">
    <source>
        <dbReference type="Proteomes" id="UP000588647"/>
    </source>
</evidence>
<reference evidence="9 10" key="1">
    <citation type="submission" date="2020-08" db="EMBL/GenBank/DDBJ databases">
        <title>Genomic Encyclopedia of Type Strains, Phase IV (KMG-IV): sequencing the most valuable type-strain genomes for metagenomic binning, comparative biology and taxonomic classification.</title>
        <authorList>
            <person name="Goeker M."/>
        </authorList>
    </citation>
    <scope>NUCLEOTIDE SEQUENCE [LARGE SCALE GENOMIC DNA]</scope>
    <source>
        <strain evidence="9 10">DSM 103570</strain>
    </source>
</reference>
<dbReference type="RefSeq" id="WP_246367624.1">
    <property type="nucleotide sequence ID" value="NZ_JAAAMM010000001.1"/>
</dbReference>
<evidence type="ECO:0000256" key="1">
    <source>
        <dbReference type="ARBA" id="ARBA00004167"/>
    </source>
</evidence>
<evidence type="ECO:0000256" key="8">
    <source>
        <dbReference type="SAM" id="SignalP"/>
    </source>
</evidence>
<evidence type="ECO:0000256" key="6">
    <source>
        <dbReference type="ARBA" id="ARBA00025321"/>
    </source>
</evidence>
<dbReference type="EMBL" id="JACIEM010000001">
    <property type="protein sequence ID" value="MBB4002379.1"/>
    <property type="molecule type" value="Genomic_DNA"/>
</dbReference>
<dbReference type="AlphaFoldDB" id="A0A7W6HBZ7"/>
<comment type="subcellular location">
    <subcellularLocation>
        <location evidence="1">Membrane</location>
        <topology evidence="1">Single-pass membrane protein</topology>
    </subcellularLocation>
</comment>
<comment type="function">
    <text evidence="6">Has immunoglobulin-binding and hemagglutination properties, and can bind to mannose. Essential for virulence. May be involved in LPS biosynthesis or polysaccharide transport.</text>
</comment>
<keyword evidence="10" id="KW-1185">Reference proteome</keyword>
<dbReference type="Pfam" id="PF07886">
    <property type="entry name" value="BA14K"/>
    <property type="match status" value="1"/>
</dbReference>
<keyword evidence="5" id="KW-0430">Lectin</keyword>
<evidence type="ECO:0000256" key="3">
    <source>
        <dbReference type="ARBA" id="ARBA00020552"/>
    </source>
</evidence>
<name>A0A7W6HBZ7_9HYPH</name>
<dbReference type="GO" id="GO:0030246">
    <property type="term" value="F:carbohydrate binding"/>
    <property type="evidence" value="ECO:0007669"/>
    <property type="project" value="UniProtKB-KW"/>
</dbReference>
<evidence type="ECO:0000256" key="5">
    <source>
        <dbReference type="ARBA" id="ARBA00022734"/>
    </source>
</evidence>
<keyword evidence="4" id="KW-0472">Membrane</keyword>
<evidence type="ECO:0000256" key="4">
    <source>
        <dbReference type="ARBA" id="ARBA00022475"/>
    </source>
</evidence>